<evidence type="ECO:0000256" key="1">
    <source>
        <dbReference type="SAM" id="Phobius"/>
    </source>
</evidence>
<keyword evidence="1" id="KW-0472">Membrane</keyword>
<keyword evidence="1" id="KW-1133">Transmembrane helix</keyword>
<organism evidence="2">
    <name type="scientific">marine sediment metagenome</name>
    <dbReference type="NCBI Taxonomy" id="412755"/>
    <lineage>
        <taxon>unclassified sequences</taxon>
        <taxon>metagenomes</taxon>
        <taxon>ecological metagenomes</taxon>
    </lineage>
</organism>
<accession>A0A0F8Z1Z2</accession>
<dbReference type="AlphaFoldDB" id="A0A0F8Z1Z2"/>
<gene>
    <name evidence="2" type="ORF">LCGC14_2750930</name>
</gene>
<comment type="caution">
    <text evidence="2">The sequence shown here is derived from an EMBL/GenBank/DDBJ whole genome shotgun (WGS) entry which is preliminary data.</text>
</comment>
<evidence type="ECO:0008006" key="3">
    <source>
        <dbReference type="Google" id="ProtNLM"/>
    </source>
</evidence>
<dbReference type="EMBL" id="LAZR01050293">
    <property type="protein sequence ID" value="KKK87668.1"/>
    <property type="molecule type" value="Genomic_DNA"/>
</dbReference>
<feature type="transmembrane region" description="Helical" evidence="1">
    <location>
        <begin position="122"/>
        <end position="141"/>
    </location>
</feature>
<protein>
    <recommendedName>
        <fullName evidence="3">HAMP domain-containing protein</fullName>
    </recommendedName>
</protein>
<keyword evidence="1" id="KW-0812">Transmembrane</keyword>
<dbReference type="Gene3D" id="6.10.340.10">
    <property type="match status" value="1"/>
</dbReference>
<reference evidence="2" key="1">
    <citation type="journal article" date="2015" name="Nature">
        <title>Complex archaea that bridge the gap between prokaryotes and eukaryotes.</title>
        <authorList>
            <person name="Spang A."/>
            <person name="Saw J.H."/>
            <person name="Jorgensen S.L."/>
            <person name="Zaremba-Niedzwiedzka K."/>
            <person name="Martijn J."/>
            <person name="Lind A.E."/>
            <person name="van Eijk R."/>
            <person name="Schleper C."/>
            <person name="Guy L."/>
            <person name="Ettema T.J."/>
        </authorList>
    </citation>
    <scope>NUCLEOTIDE SEQUENCE</scope>
</reference>
<evidence type="ECO:0000313" key="2">
    <source>
        <dbReference type="EMBL" id="KKK87668.1"/>
    </source>
</evidence>
<name>A0A0F8Z1Z2_9ZZZZ</name>
<feature type="non-terminal residue" evidence="2">
    <location>
        <position position="166"/>
    </location>
</feature>
<proteinExistence type="predicted"/>
<sequence length="166" mass="18614">MTVPDTSEVLGRVLGRVRTLDPVNTRAWFDDLEIIEKRFLGDKRKYEDARQGFIDWGPIRDEVIVLMHGGQHKEAAEVTKDKEARHVEKIELAMEALGVFAQGKASEFLGKAEKTRAESFRVINLFMYAAVAAGVLLAFLITRSITLPLMVLRAVTEKIGRGDLDT</sequence>